<comment type="caution">
    <text evidence="6">The sequence shown here is derived from an EMBL/GenBank/DDBJ whole genome shotgun (WGS) entry which is preliminary data.</text>
</comment>
<feature type="transmembrane region" description="Helical" evidence="4">
    <location>
        <begin position="236"/>
        <end position="253"/>
    </location>
</feature>
<dbReference type="CDD" id="cd17324">
    <property type="entry name" value="MFS_NepI_like"/>
    <property type="match status" value="1"/>
</dbReference>
<protein>
    <submittedName>
        <fullName evidence="6">MFS transporter</fullName>
    </submittedName>
</protein>
<feature type="transmembrane region" description="Helical" evidence="4">
    <location>
        <begin position="324"/>
        <end position="345"/>
    </location>
</feature>
<proteinExistence type="predicted"/>
<dbReference type="InterPro" id="IPR036259">
    <property type="entry name" value="MFS_trans_sf"/>
</dbReference>
<feature type="transmembrane region" description="Helical" evidence="4">
    <location>
        <begin position="33"/>
        <end position="51"/>
    </location>
</feature>
<dbReference type="PANTHER" id="PTHR42910">
    <property type="entry name" value="TRANSPORTER SCO4007-RELATED"/>
    <property type="match status" value="1"/>
</dbReference>
<feature type="transmembrane region" description="Helical" evidence="4">
    <location>
        <begin position="120"/>
        <end position="138"/>
    </location>
</feature>
<dbReference type="RefSeq" id="WP_379485772.1">
    <property type="nucleotide sequence ID" value="NZ_JBHLWK010000002.1"/>
</dbReference>
<dbReference type="Pfam" id="PF07690">
    <property type="entry name" value="MFS_1"/>
    <property type="match status" value="1"/>
</dbReference>
<feature type="transmembrane region" description="Helical" evidence="4">
    <location>
        <begin position="87"/>
        <end position="108"/>
    </location>
</feature>
<evidence type="ECO:0000256" key="1">
    <source>
        <dbReference type="ARBA" id="ARBA00022692"/>
    </source>
</evidence>
<keyword evidence="2 4" id="KW-1133">Transmembrane helix</keyword>
<dbReference type="Gene3D" id="1.20.1250.20">
    <property type="entry name" value="MFS general substrate transporter like domains"/>
    <property type="match status" value="1"/>
</dbReference>
<dbReference type="InterPro" id="IPR020846">
    <property type="entry name" value="MFS_dom"/>
</dbReference>
<dbReference type="Proteomes" id="UP001589798">
    <property type="component" value="Unassembled WGS sequence"/>
</dbReference>
<dbReference type="InterPro" id="IPR011701">
    <property type="entry name" value="MFS"/>
</dbReference>
<evidence type="ECO:0000313" key="6">
    <source>
        <dbReference type="EMBL" id="MFC0202903.1"/>
    </source>
</evidence>
<evidence type="ECO:0000256" key="4">
    <source>
        <dbReference type="SAM" id="Phobius"/>
    </source>
</evidence>
<evidence type="ECO:0000256" key="3">
    <source>
        <dbReference type="ARBA" id="ARBA00023136"/>
    </source>
</evidence>
<sequence length="377" mass="39022">MAIAAGLAVANVYVAHPLLDLIGKSLAFHPAEIGFAVTLAQIGYAIGLIFLVPLTDIMDRRRLIVGQTVLSAVALVAVAYAPTKAVLLVSLAMVGALAVTVQTLVAYAGALAAPQERGIVVGKVTSGVVVGILAARAVSGSVGDLLGWRAVYLLAAAASAMAALALRWMLPPDGRQAGRQRYGKVLRSLPRLFAGDRAVRLRAAFAFVIFAAFSTFWTALVLPLTAPGSGLSHTEVGLFGLVGMAGAIGARSAGRLTDLGHARRVTGASLLLLCCSWGIIAMLPLSLWWLAAGIMLLDLAVQAVHVTSQTLIVDRHPDAAGRAIAGYMVLYSLGSATGAAIAPFMYSLWRWSGVCGAGGVISAAGFLLWIASGRFQQ</sequence>
<evidence type="ECO:0000256" key="2">
    <source>
        <dbReference type="ARBA" id="ARBA00022989"/>
    </source>
</evidence>
<dbReference type="SUPFAM" id="SSF103473">
    <property type="entry name" value="MFS general substrate transporter"/>
    <property type="match status" value="1"/>
</dbReference>
<feature type="transmembrane region" description="Helical" evidence="4">
    <location>
        <begin position="150"/>
        <end position="170"/>
    </location>
</feature>
<keyword evidence="1 4" id="KW-0812">Transmembrane</keyword>
<dbReference type="EMBL" id="JBHLWK010000002">
    <property type="protein sequence ID" value="MFC0202903.1"/>
    <property type="molecule type" value="Genomic_DNA"/>
</dbReference>
<evidence type="ECO:0000259" key="5">
    <source>
        <dbReference type="PROSITE" id="PS50850"/>
    </source>
</evidence>
<organism evidence="6 7">
    <name type="scientific">Novosphingobium soli</name>
    <dbReference type="NCBI Taxonomy" id="574956"/>
    <lineage>
        <taxon>Bacteria</taxon>
        <taxon>Pseudomonadati</taxon>
        <taxon>Pseudomonadota</taxon>
        <taxon>Alphaproteobacteria</taxon>
        <taxon>Sphingomonadales</taxon>
        <taxon>Sphingomonadaceae</taxon>
        <taxon>Novosphingobium</taxon>
    </lineage>
</organism>
<accession>A0ABV6CQA2</accession>
<name>A0ABV6CQA2_9SPHN</name>
<gene>
    <name evidence="6" type="ORF">ACFFJC_01295</name>
</gene>
<feature type="transmembrane region" description="Helical" evidence="4">
    <location>
        <begin position="351"/>
        <end position="371"/>
    </location>
</feature>
<keyword evidence="3 4" id="KW-0472">Membrane</keyword>
<dbReference type="PROSITE" id="PS50850">
    <property type="entry name" value="MFS"/>
    <property type="match status" value="1"/>
</dbReference>
<dbReference type="PANTHER" id="PTHR42910:SF1">
    <property type="entry name" value="MAJOR FACILITATOR SUPERFAMILY (MFS) PROFILE DOMAIN-CONTAINING PROTEIN"/>
    <property type="match status" value="1"/>
</dbReference>
<feature type="transmembrane region" description="Helical" evidence="4">
    <location>
        <begin position="63"/>
        <end position="81"/>
    </location>
</feature>
<evidence type="ECO:0000313" key="7">
    <source>
        <dbReference type="Proteomes" id="UP001589798"/>
    </source>
</evidence>
<keyword evidence="7" id="KW-1185">Reference proteome</keyword>
<feature type="domain" description="Major facilitator superfamily (MFS) profile" evidence="5">
    <location>
        <begin position="1"/>
        <end position="377"/>
    </location>
</feature>
<feature type="transmembrane region" description="Helical" evidence="4">
    <location>
        <begin position="265"/>
        <end position="283"/>
    </location>
</feature>
<reference evidence="6 7" key="1">
    <citation type="submission" date="2024-09" db="EMBL/GenBank/DDBJ databases">
        <authorList>
            <person name="Sun Q."/>
            <person name="Mori K."/>
        </authorList>
    </citation>
    <scope>NUCLEOTIDE SEQUENCE [LARGE SCALE GENOMIC DNA]</scope>
    <source>
        <strain evidence="6 7">CCM 7706</strain>
    </source>
</reference>
<feature type="transmembrane region" description="Helical" evidence="4">
    <location>
        <begin position="201"/>
        <end position="224"/>
    </location>
</feature>